<evidence type="ECO:0000256" key="1">
    <source>
        <dbReference type="SAM" id="MobiDB-lite"/>
    </source>
</evidence>
<name>A0A512C321_9HYPH</name>
<reference evidence="2 3" key="1">
    <citation type="submission" date="2019-07" db="EMBL/GenBank/DDBJ databases">
        <title>Whole genome shotgun sequence of Microvirga aerophila NBRC 106136.</title>
        <authorList>
            <person name="Hosoyama A."/>
            <person name="Uohara A."/>
            <person name="Ohji S."/>
            <person name="Ichikawa N."/>
        </authorList>
    </citation>
    <scope>NUCLEOTIDE SEQUENCE [LARGE SCALE GENOMIC DNA]</scope>
    <source>
        <strain evidence="2 3">NBRC 106136</strain>
    </source>
</reference>
<dbReference type="EMBL" id="BJYU01000216">
    <property type="protein sequence ID" value="GEO18612.1"/>
    <property type="molecule type" value="Genomic_DNA"/>
</dbReference>
<feature type="region of interest" description="Disordered" evidence="1">
    <location>
        <begin position="1"/>
        <end position="25"/>
    </location>
</feature>
<keyword evidence="3" id="KW-1185">Reference proteome</keyword>
<evidence type="ECO:0000313" key="3">
    <source>
        <dbReference type="Proteomes" id="UP000321085"/>
    </source>
</evidence>
<protein>
    <submittedName>
        <fullName evidence="2">Uncharacterized protein</fullName>
    </submittedName>
</protein>
<feature type="compositionally biased region" description="Low complexity" evidence="1">
    <location>
        <begin position="1"/>
        <end position="10"/>
    </location>
</feature>
<organism evidence="2 3">
    <name type="scientific">Microvirga aerophila</name>
    <dbReference type="NCBI Taxonomy" id="670291"/>
    <lineage>
        <taxon>Bacteria</taxon>
        <taxon>Pseudomonadati</taxon>
        <taxon>Pseudomonadota</taxon>
        <taxon>Alphaproteobacteria</taxon>
        <taxon>Hyphomicrobiales</taxon>
        <taxon>Methylobacteriaceae</taxon>
        <taxon>Microvirga</taxon>
    </lineage>
</organism>
<dbReference type="AlphaFoldDB" id="A0A512C321"/>
<sequence>MTTGSYDPPSDSAPPMPADPDTSPLDQIMTLSREIVDDCPSCAGKASQIAMWAREIRERRPGREELEALVDATCKGFLPDDQRKLLIESLRALVRFAE</sequence>
<dbReference type="Proteomes" id="UP000321085">
    <property type="component" value="Unassembled WGS sequence"/>
</dbReference>
<comment type="caution">
    <text evidence="2">The sequence shown here is derived from an EMBL/GenBank/DDBJ whole genome shotgun (WGS) entry which is preliminary data.</text>
</comment>
<proteinExistence type="predicted"/>
<gene>
    <name evidence="2" type="ORF">MAE02_63080</name>
</gene>
<evidence type="ECO:0000313" key="2">
    <source>
        <dbReference type="EMBL" id="GEO18612.1"/>
    </source>
</evidence>
<dbReference type="RefSeq" id="WP_245439789.1">
    <property type="nucleotide sequence ID" value="NZ_BJYU01000216.1"/>
</dbReference>
<accession>A0A512C321</accession>